<dbReference type="EMBL" id="JYNV01000105">
    <property type="protein sequence ID" value="KZM26443.1"/>
    <property type="molecule type" value="Genomic_DNA"/>
</dbReference>
<dbReference type="PANTHER" id="PTHR34502:SF5">
    <property type="entry name" value="DUF6594 DOMAIN-CONTAINING PROTEIN"/>
    <property type="match status" value="1"/>
</dbReference>
<gene>
    <name evidence="1" type="ORF">ST47_g2420</name>
</gene>
<protein>
    <submittedName>
        <fullName evidence="1">Uncharacterized protein</fullName>
    </submittedName>
</protein>
<reference evidence="1 2" key="1">
    <citation type="journal article" date="2016" name="Sci. Rep.">
        <title>Draft genome sequencing and secretome analysis of fungal phytopathogen Ascochyta rabiei provides insight into the necrotrophic effector repertoire.</title>
        <authorList>
            <person name="Verma S."/>
            <person name="Gazara R.K."/>
            <person name="Nizam S."/>
            <person name="Parween S."/>
            <person name="Chattopadhyay D."/>
            <person name="Verma P.K."/>
        </authorList>
    </citation>
    <scope>NUCLEOTIDE SEQUENCE [LARGE SCALE GENOMIC DNA]</scope>
    <source>
        <strain evidence="1 2">ArDII</strain>
    </source>
</reference>
<dbReference type="OrthoDB" id="5342093at2759"/>
<comment type="caution">
    <text evidence="1">The sequence shown here is derived from an EMBL/GenBank/DDBJ whole genome shotgun (WGS) entry which is preliminary data.</text>
</comment>
<evidence type="ECO:0000313" key="2">
    <source>
        <dbReference type="Proteomes" id="UP000076837"/>
    </source>
</evidence>
<evidence type="ECO:0000313" key="1">
    <source>
        <dbReference type="EMBL" id="KZM26443.1"/>
    </source>
</evidence>
<proteinExistence type="predicted"/>
<dbReference type="AlphaFoldDB" id="A0A163JLP7"/>
<organism evidence="1 2">
    <name type="scientific">Didymella rabiei</name>
    <name type="common">Chickpea ascochyta blight fungus</name>
    <name type="synonym">Mycosphaerella rabiei</name>
    <dbReference type="NCBI Taxonomy" id="5454"/>
    <lineage>
        <taxon>Eukaryota</taxon>
        <taxon>Fungi</taxon>
        <taxon>Dikarya</taxon>
        <taxon>Ascomycota</taxon>
        <taxon>Pezizomycotina</taxon>
        <taxon>Dothideomycetes</taxon>
        <taxon>Pleosporomycetidae</taxon>
        <taxon>Pleosporales</taxon>
        <taxon>Pleosporineae</taxon>
        <taxon>Didymellaceae</taxon>
        <taxon>Ascochyta</taxon>
    </lineage>
</organism>
<accession>A0A163JLP7</accession>
<dbReference type="Proteomes" id="UP000076837">
    <property type="component" value="Unassembled WGS sequence"/>
</dbReference>
<dbReference type="PANTHER" id="PTHR34502">
    <property type="entry name" value="DUF6594 DOMAIN-CONTAINING PROTEIN-RELATED"/>
    <property type="match status" value="1"/>
</dbReference>
<keyword evidence="2" id="KW-1185">Reference proteome</keyword>
<name>A0A163JLP7_DIDRA</name>
<dbReference type="Pfam" id="PF20237">
    <property type="entry name" value="DUF6594"/>
    <property type="match status" value="1"/>
</dbReference>
<dbReference type="InterPro" id="IPR046529">
    <property type="entry name" value="DUF6594"/>
</dbReference>
<dbReference type="STRING" id="5454.A0A163JLP7"/>
<sequence length="307" mass="34368">MTTFDPLPDVVIGYPKLAAKIEILPEAAIYRRYGALNAQDLLYQQAELTYLEQELRAQQRLDHDDQKGHGRSYATNWIWLKNSKAEGNGRQLDLVLEIREKLAKYNLHKDEAVIKQAKILKYPEPTAWDLQHLQDYLGSKEMGTRAMVGEDSLIWGLKSQDISHKPDLVALRPRAKKDAFSMWATESTIFNIFKCGCYKFMKPSPVHGAIGYEDSTVYRVTYWFTSILASLIPIASIVILYRVQSMAARLGIIAAFNVLLSVCLMGFAGAKRSEVFAITAAFAAVQVVFVSADKSTATCTPYGSNSV</sequence>